<dbReference type="SUPFAM" id="SSF50129">
    <property type="entry name" value="GroES-like"/>
    <property type="match status" value="1"/>
</dbReference>
<dbReference type="InterPro" id="IPR013154">
    <property type="entry name" value="ADH-like_N"/>
</dbReference>
<accession>A0AAV2YKC6</accession>
<dbReference type="InterPro" id="IPR011032">
    <property type="entry name" value="GroES-like_sf"/>
</dbReference>
<dbReference type="InterPro" id="IPR036291">
    <property type="entry name" value="NAD(P)-bd_dom_sf"/>
</dbReference>
<dbReference type="CDD" id="cd05289">
    <property type="entry name" value="MDR_like_2"/>
    <property type="match status" value="1"/>
</dbReference>
<dbReference type="Pfam" id="PF13602">
    <property type="entry name" value="ADH_zinc_N_2"/>
    <property type="match status" value="1"/>
</dbReference>
<feature type="domain" description="Enoyl reductase (ER)" evidence="2">
    <location>
        <begin position="18"/>
        <end position="345"/>
    </location>
</feature>
<dbReference type="Pfam" id="PF08240">
    <property type="entry name" value="ADH_N"/>
    <property type="match status" value="1"/>
</dbReference>
<evidence type="ECO:0000256" key="1">
    <source>
        <dbReference type="ARBA" id="ARBA00023002"/>
    </source>
</evidence>
<dbReference type="GO" id="GO:0016628">
    <property type="term" value="F:oxidoreductase activity, acting on the CH-CH group of donors, NAD or NADP as acceptor"/>
    <property type="evidence" value="ECO:0007669"/>
    <property type="project" value="InterPro"/>
</dbReference>
<proteinExistence type="predicted"/>
<dbReference type="InterPro" id="IPR044626">
    <property type="entry name" value="AOR-like"/>
</dbReference>
<evidence type="ECO:0000313" key="4">
    <source>
        <dbReference type="Proteomes" id="UP001146120"/>
    </source>
</evidence>
<reference evidence="3" key="1">
    <citation type="submission" date="2022-11" db="EMBL/GenBank/DDBJ databases">
        <authorList>
            <person name="Morgan W.R."/>
            <person name="Tartar A."/>
        </authorList>
    </citation>
    <scope>NUCLEOTIDE SEQUENCE</scope>
    <source>
        <strain evidence="3">ARSEF 373</strain>
    </source>
</reference>
<evidence type="ECO:0000313" key="3">
    <source>
        <dbReference type="EMBL" id="DAZ93748.1"/>
    </source>
</evidence>
<sequence>MATIPATATYLYYEQFGRAEDVLKIGELPVPQPTSKQVLIKVHVAGINALDCKRRNGDTKQLFSENLPIRVGYECSGVIVQVGEEVSDWKVGQEVIACVGSRDFAATGTVGEYIAVDDDSVALKPSTLSHRDGAAIPMASVTAYQVLKRLNVKEGGSIIISGGAGGVGLAAIQMAKNVFKAGRVVTTASLGVKTALVKSVGAVDDVIDYRVADWETKYKGDKFDCAFDTTGDSAKLFPLVKPGGAVVTISDKPSSDDVAHAVQLNWFTSAIVDLMSWSLRRAAAQHEVTYNFHFTSIKTTDMTTVATIYGQGQARVLIDSTFALEDATKAEAKVASGRAGGKVVVEVISCKLPGSPKKKA</sequence>
<organism evidence="3 4">
    <name type="scientific">Lagenidium giganteum</name>
    <dbReference type="NCBI Taxonomy" id="4803"/>
    <lineage>
        <taxon>Eukaryota</taxon>
        <taxon>Sar</taxon>
        <taxon>Stramenopiles</taxon>
        <taxon>Oomycota</taxon>
        <taxon>Peronosporomycetes</taxon>
        <taxon>Pythiales</taxon>
        <taxon>Pythiaceae</taxon>
    </lineage>
</organism>
<dbReference type="SMART" id="SM00829">
    <property type="entry name" value="PKS_ER"/>
    <property type="match status" value="1"/>
</dbReference>
<dbReference type="SUPFAM" id="SSF51735">
    <property type="entry name" value="NAD(P)-binding Rossmann-fold domains"/>
    <property type="match status" value="1"/>
</dbReference>
<dbReference type="InterPro" id="IPR020843">
    <property type="entry name" value="ER"/>
</dbReference>
<dbReference type="PANTHER" id="PTHR44573:SF1">
    <property type="entry name" value="NADPH-DEPENDENT ALKENAL_ONE OXIDOREDUCTASE, CHLOROPLASTIC"/>
    <property type="match status" value="1"/>
</dbReference>
<dbReference type="AlphaFoldDB" id="A0AAV2YKC6"/>
<gene>
    <name evidence="3" type="ORF">N0F65_007374</name>
</gene>
<dbReference type="EMBL" id="DAKRPA010000295">
    <property type="protein sequence ID" value="DAZ93748.1"/>
    <property type="molecule type" value="Genomic_DNA"/>
</dbReference>
<dbReference type="Gene3D" id="3.40.50.720">
    <property type="entry name" value="NAD(P)-binding Rossmann-like Domain"/>
    <property type="match status" value="1"/>
</dbReference>
<comment type="caution">
    <text evidence="3">The sequence shown here is derived from an EMBL/GenBank/DDBJ whole genome shotgun (WGS) entry which is preliminary data.</text>
</comment>
<reference evidence="3" key="2">
    <citation type="journal article" date="2023" name="Microbiol Resour">
        <title>Decontamination and Annotation of the Draft Genome Sequence of the Oomycete Lagenidium giganteum ARSEF 373.</title>
        <authorList>
            <person name="Morgan W.R."/>
            <person name="Tartar A."/>
        </authorList>
    </citation>
    <scope>NUCLEOTIDE SEQUENCE</scope>
    <source>
        <strain evidence="3">ARSEF 373</strain>
    </source>
</reference>
<dbReference type="Proteomes" id="UP001146120">
    <property type="component" value="Unassembled WGS sequence"/>
</dbReference>
<name>A0AAV2YKC6_9STRA</name>
<dbReference type="Gene3D" id="3.90.180.10">
    <property type="entry name" value="Medium-chain alcohol dehydrogenases, catalytic domain"/>
    <property type="match status" value="1"/>
</dbReference>
<keyword evidence="1" id="KW-0560">Oxidoreductase</keyword>
<protein>
    <recommendedName>
        <fullName evidence="2">Enoyl reductase (ER) domain-containing protein</fullName>
    </recommendedName>
</protein>
<evidence type="ECO:0000259" key="2">
    <source>
        <dbReference type="SMART" id="SM00829"/>
    </source>
</evidence>
<keyword evidence="4" id="KW-1185">Reference proteome</keyword>
<dbReference type="PANTHER" id="PTHR44573">
    <property type="entry name" value="NADPH-DEPENDENT ALKENAL/ONE OXIDOREDUCTASE, CHLOROPLASTIC"/>
    <property type="match status" value="1"/>
</dbReference>